<evidence type="ECO:0000256" key="12">
    <source>
        <dbReference type="ARBA" id="ARBA00022918"/>
    </source>
</evidence>
<feature type="region of interest" description="Disordered" evidence="16">
    <location>
        <begin position="18"/>
        <end position="41"/>
    </location>
</feature>
<keyword evidence="12" id="KW-0695">RNA-directed DNA polymerase</keyword>
<dbReference type="Pfam" id="PF17921">
    <property type="entry name" value="Integrase_H2C2"/>
    <property type="match status" value="1"/>
</dbReference>
<dbReference type="GO" id="GO:0003677">
    <property type="term" value="F:DNA binding"/>
    <property type="evidence" value="ECO:0007669"/>
    <property type="project" value="UniProtKB-KW"/>
</dbReference>
<protein>
    <recommendedName>
        <fullName evidence="1">RNA-directed DNA polymerase</fullName>
        <ecNumber evidence="1">2.7.7.49</ecNumber>
    </recommendedName>
</protein>
<dbReference type="Pfam" id="PF24626">
    <property type="entry name" value="SH3_Tf2-1"/>
    <property type="match status" value="1"/>
</dbReference>
<evidence type="ECO:0000256" key="14">
    <source>
        <dbReference type="ARBA" id="ARBA00023125"/>
    </source>
</evidence>
<dbReference type="CDD" id="cd09274">
    <property type="entry name" value="RNase_HI_RT_Ty3"/>
    <property type="match status" value="1"/>
</dbReference>
<keyword evidence="5" id="KW-0540">Nuclease</keyword>
<dbReference type="InterPro" id="IPR005162">
    <property type="entry name" value="Retrotrans_gag_dom"/>
</dbReference>
<dbReference type="Pfam" id="PF17917">
    <property type="entry name" value="RT_RNaseH"/>
    <property type="match status" value="1"/>
</dbReference>
<proteinExistence type="predicted"/>
<dbReference type="InterPro" id="IPR012337">
    <property type="entry name" value="RNaseH-like_sf"/>
</dbReference>
<keyword evidence="13" id="KW-0239">DNA-directed DNA polymerase</keyword>
<feature type="domain" description="Integrase catalytic" evidence="17">
    <location>
        <begin position="1045"/>
        <end position="1208"/>
    </location>
</feature>
<feature type="region of interest" description="Disordered" evidence="16">
    <location>
        <begin position="312"/>
        <end position="345"/>
    </location>
</feature>
<dbReference type="Proteomes" id="UP001341281">
    <property type="component" value="Chromosome 06"/>
</dbReference>
<dbReference type="InterPro" id="IPR000477">
    <property type="entry name" value="RT_dom"/>
</dbReference>
<evidence type="ECO:0000313" key="19">
    <source>
        <dbReference type="Proteomes" id="UP001341281"/>
    </source>
</evidence>
<keyword evidence="6" id="KW-0479">Metal-binding</keyword>
<dbReference type="GO" id="GO:0003887">
    <property type="term" value="F:DNA-directed DNA polymerase activity"/>
    <property type="evidence" value="ECO:0007669"/>
    <property type="project" value="UniProtKB-KW"/>
</dbReference>
<dbReference type="InterPro" id="IPR001584">
    <property type="entry name" value="Integrase_cat-core"/>
</dbReference>
<evidence type="ECO:0000256" key="16">
    <source>
        <dbReference type="SAM" id="MobiDB-lite"/>
    </source>
</evidence>
<dbReference type="Pfam" id="PF08284">
    <property type="entry name" value="RVP_2"/>
    <property type="match status" value="1"/>
</dbReference>
<dbReference type="InterPro" id="IPR050951">
    <property type="entry name" value="Retrovirus_Pol_polyprotein"/>
</dbReference>
<dbReference type="GO" id="GO:0015074">
    <property type="term" value="P:DNA integration"/>
    <property type="evidence" value="ECO:0007669"/>
    <property type="project" value="UniProtKB-KW"/>
</dbReference>
<dbReference type="EMBL" id="CP144750">
    <property type="protein sequence ID" value="WVZ80032.1"/>
    <property type="molecule type" value="Genomic_DNA"/>
</dbReference>
<name>A0AAQ3TXG1_PASNO</name>
<evidence type="ECO:0000256" key="3">
    <source>
        <dbReference type="ARBA" id="ARBA00022679"/>
    </source>
</evidence>
<evidence type="ECO:0000256" key="4">
    <source>
        <dbReference type="ARBA" id="ARBA00022695"/>
    </source>
</evidence>
<evidence type="ECO:0000256" key="10">
    <source>
        <dbReference type="ARBA" id="ARBA00022842"/>
    </source>
</evidence>
<dbReference type="InterPro" id="IPR056924">
    <property type="entry name" value="SH3_Tf2-1"/>
</dbReference>
<dbReference type="SUPFAM" id="SSF53098">
    <property type="entry name" value="Ribonuclease H-like"/>
    <property type="match status" value="1"/>
</dbReference>
<reference evidence="18 19" key="1">
    <citation type="submission" date="2024-02" db="EMBL/GenBank/DDBJ databases">
        <title>High-quality chromosome-scale genome assembly of Pensacola bahiagrass (Paspalum notatum Flugge var. saurae).</title>
        <authorList>
            <person name="Vega J.M."/>
            <person name="Podio M."/>
            <person name="Orjuela J."/>
            <person name="Siena L.A."/>
            <person name="Pessino S.C."/>
            <person name="Combes M.C."/>
            <person name="Mariac C."/>
            <person name="Albertini E."/>
            <person name="Pupilli F."/>
            <person name="Ortiz J.P.A."/>
            <person name="Leblanc O."/>
        </authorList>
    </citation>
    <scope>NUCLEOTIDE SEQUENCE [LARGE SCALE GENOMIC DNA]</scope>
    <source>
        <strain evidence="18">R1</strain>
        <tissue evidence="18">Leaf</tissue>
    </source>
</reference>
<dbReference type="SUPFAM" id="SSF56672">
    <property type="entry name" value="DNA/RNA polymerases"/>
    <property type="match status" value="1"/>
</dbReference>
<dbReference type="GO" id="GO:0046872">
    <property type="term" value="F:metal ion binding"/>
    <property type="evidence" value="ECO:0007669"/>
    <property type="project" value="UniProtKB-KW"/>
</dbReference>
<dbReference type="PROSITE" id="PS50994">
    <property type="entry name" value="INTEGRASE"/>
    <property type="match status" value="1"/>
</dbReference>
<evidence type="ECO:0000256" key="6">
    <source>
        <dbReference type="ARBA" id="ARBA00022723"/>
    </source>
</evidence>
<dbReference type="EC" id="2.7.7.49" evidence="1"/>
<feature type="compositionally biased region" description="Polar residues" evidence="16">
    <location>
        <begin position="272"/>
        <end position="290"/>
    </location>
</feature>
<dbReference type="Pfam" id="PF00078">
    <property type="entry name" value="RVT_1"/>
    <property type="match status" value="1"/>
</dbReference>
<keyword evidence="3" id="KW-0808">Transferase</keyword>
<dbReference type="Pfam" id="PF03732">
    <property type="entry name" value="Retrotrans_gag"/>
    <property type="match status" value="1"/>
</dbReference>
<sequence length="1406" mass="162302">MEQLIMNQTQVIQALGQAVAAMHQAQQQPPPPPPPQPRDRRAEFMKVHPPVFTHSADPMDAEDWLRAIERELDVAQCTDQEKVLYGPHQLRGAAQQWWESYRLAHDHPNTITWQEFTERFRAHHVPAGVMSLKKEEFLALTQGTMTVSEYRDKFLQLSRYCPEEVNTDPKKQYRFLKGLVDPLGYQLMNHTFPNCQHLIDRAIVTENTRREMEEKKRKQKAQQSSSNTRPRFSGSQNFQNRPTQNSGQQQPRFRRYNNNGNYRRPNYRSRAEQSPNAALKQSSSPPTNSYRYPGEDGHAGTIGKCKLLQMRRNSHRSKQCPYRGTPRRTPQPSSKAGTPNQASSPAKINHITAEAAREGPNAVVERYNLPMIKMVKSMLVSSHGGNMRSEFACDDASIKIRGSLIVMKAQGVDVILGMNWLQRYNGVISCAERKVTLTTPAGENMEVLIDPPQAGVNAIDATALENIRVVSEFPDVFPDSLPGMPPERDIEFSIELVPGTAPIYKKAYRISGVELLEVKKQIDELLEKGFIRKSTSPWASPVLLTEKKDGTLRMCVDYRGLNAVTVKNKYPLPRIEDLFDQLKGACVFSKIDLRSGYHQLRIRPSDIPKTAFISRYGLYEYTVMSFGLTNAPAFFMYMMNSVFMEYLDKFVKLREHKLYAKFSKCDFWIEEVKFLGHVISNGGIAVDQSKVFEVQNWKIPEDMKGIRSFLGLAGYYRRFIEGFSKIAKPMTALLEKNIKFQWTSACQKAFEELKKRLTTAPVLTFPDMHKPFSVYCDASRLGLGCVLMQEGKVIAYASRQLRDHEKNYPTHDLELAAVVHALKVWRHYLFGQKCDIYTDHKSLKYIFTQTELNIRQRRWLELIKDYDLEIHYHPGKANVVADALSRKSQISLLWARELPDELAIEFDRLSLGFLNNTEGTVSMEFEPTLEQEIRKGQLNDEKIKEVKELIKLDKAPGFRVDADGTVWYGDRICVPNIKPIRDLILKEAHETAYSIHPESEKMYQDLKQKFWWYGMKREVAEYVALCDVCQRVKAEHQKPAGLLQPLKIPEWKWEEIGMDFIVGLPRTQSGFDSIWVVVDRLTKVAHFIPVKTTYSGAKLAELYMSRIVCLHGVPKKIVSDRGTQFTSHFWKRLHESMGTKLNFSSAYHPQTDGQTERTNQVLEDMLRACAIQYGTSWDKSLPYAEFSYNNSYQASIKMSPFQALYGRRCRTPLHWDQPGEKQLFGPEIIEDAERQVRMIRENLRIAQTRQKSYADNRRRDLEFAVGDYVYLKVSPIRGLRRFKVKGKLAPRYIGPFKIIDRKGEVAYQLELPDRLSGVHNVFHISQLKKCLRVLEEQLQEDELNVQDDLTYTEYPVQILEMAERTTRNRVIKMCKVKWSHHTAEEATWEREDDLRADYPELFASQS</sequence>
<dbReference type="InterPro" id="IPR021109">
    <property type="entry name" value="Peptidase_aspartic_dom_sf"/>
</dbReference>
<evidence type="ECO:0000256" key="9">
    <source>
        <dbReference type="ARBA" id="ARBA00022801"/>
    </source>
</evidence>
<accession>A0AAQ3TXG1</accession>
<feature type="compositionally biased region" description="Polar residues" evidence="16">
    <location>
        <begin position="328"/>
        <end position="345"/>
    </location>
</feature>
<keyword evidence="11" id="KW-0229">DNA integration</keyword>
<dbReference type="GO" id="GO:0004519">
    <property type="term" value="F:endonuclease activity"/>
    <property type="evidence" value="ECO:0007669"/>
    <property type="project" value="UniProtKB-KW"/>
</dbReference>
<dbReference type="PANTHER" id="PTHR37984">
    <property type="entry name" value="PROTEIN CBG26694"/>
    <property type="match status" value="1"/>
</dbReference>
<gene>
    <name evidence="18" type="ORF">U9M48_027547</name>
</gene>
<evidence type="ECO:0000256" key="1">
    <source>
        <dbReference type="ARBA" id="ARBA00012493"/>
    </source>
</evidence>
<dbReference type="Gene3D" id="2.40.70.10">
    <property type="entry name" value="Acid Proteases"/>
    <property type="match status" value="1"/>
</dbReference>
<keyword evidence="4" id="KW-0548">Nucleotidyltransferase</keyword>
<dbReference type="GO" id="GO:0003964">
    <property type="term" value="F:RNA-directed DNA polymerase activity"/>
    <property type="evidence" value="ECO:0007669"/>
    <property type="project" value="UniProtKB-KW"/>
</dbReference>
<keyword evidence="10" id="KW-0460">Magnesium</keyword>
<dbReference type="InterPro" id="IPR043128">
    <property type="entry name" value="Rev_trsase/Diguanyl_cyclase"/>
</dbReference>
<evidence type="ECO:0000313" key="18">
    <source>
        <dbReference type="EMBL" id="WVZ80032.1"/>
    </source>
</evidence>
<keyword evidence="15" id="KW-0233">DNA recombination</keyword>
<dbReference type="FunFam" id="3.30.70.270:FF:000115">
    <property type="entry name" value="Polyprotein of retroviral origin, putative"/>
    <property type="match status" value="1"/>
</dbReference>
<dbReference type="FunFam" id="3.30.420.10:FF:000032">
    <property type="entry name" value="Retrovirus-related Pol polyprotein from transposon 297-like Protein"/>
    <property type="match status" value="1"/>
</dbReference>
<dbReference type="FunFam" id="3.10.20.370:FF:000001">
    <property type="entry name" value="Retrovirus-related Pol polyprotein from transposon 17.6-like protein"/>
    <property type="match status" value="1"/>
</dbReference>
<dbReference type="PANTHER" id="PTHR37984:SF5">
    <property type="entry name" value="PROTEIN NYNRIN-LIKE"/>
    <property type="match status" value="1"/>
</dbReference>
<keyword evidence="2" id="KW-0645">Protease</keyword>
<dbReference type="GO" id="GO:0006508">
    <property type="term" value="P:proteolysis"/>
    <property type="evidence" value="ECO:0007669"/>
    <property type="project" value="UniProtKB-KW"/>
</dbReference>
<evidence type="ECO:0000256" key="2">
    <source>
        <dbReference type="ARBA" id="ARBA00022670"/>
    </source>
</evidence>
<dbReference type="InterPro" id="IPR036397">
    <property type="entry name" value="RNaseH_sf"/>
</dbReference>
<evidence type="ECO:0000256" key="8">
    <source>
        <dbReference type="ARBA" id="ARBA00022759"/>
    </source>
</evidence>
<keyword evidence="8" id="KW-0255">Endonuclease</keyword>
<evidence type="ECO:0000256" key="5">
    <source>
        <dbReference type="ARBA" id="ARBA00022722"/>
    </source>
</evidence>
<keyword evidence="9" id="KW-0378">Hydrolase</keyword>
<dbReference type="InterPro" id="IPR041588">
    <property type="entry name" value="Integrase_H2C2"/>
</dbReference>
<evidence type="ECO:0000259" key="17">
    <source>
        <dbReference type="PROSITE" id="PS50994"/>
    </source>
</evidence>
<feature type="region of interest" description="Disordered" evidence="16">
    <location>
        <begin position="209"/>
        <end position="297"/>
    </location>
</feature>
<dbReference type="Gene3D" id="3.30.70.270">
    <property type="match status" value="3"/>
</dbReference>
<dbReference type="CDD" id="cd01647">
    <property type="entry name" value="RT_LTR"/>
    <property type="match status" value="1"/>
</dbReference>
<feature type="compositionally biased region" description="Polar residues" evidence="16">
    <location>
        <begin position="227"/>
        <end position="251"/>
    </location>
</feature>
<dbReference type="InterPro" id="IPR043502">
    <property type="entry name" value="DNA/RNA_pol_sf"/>
</dbReference>
<evidence type="ECO:0000256" key="11">
    <source>
        <dbReference type="ARBA" id="ARBA00022908"/>
    </source>
</evidence>
<organism evidence="18 19">
    <name type="scientific">Paspalum notatum var. saurae</name>
    <dbReference type="NCBI Taxonomy" id="547442"/>
    <lineage>
        <taxon>Eukaryota</taxon>
        <taxon>Viridiplantae</taxon>
        <taxon>Streptophyta</taxon>
        <taxon>Embryophyta</taxon>
        <taxon>Tracheophyta</taxon>
        <taxon>Spermatophyta</taxon>
        <taxon>Magnoliopsida</taxon>
        <taxon>Liliopsida</taxon>
        <taxon>Poales</taxon>
        <taxon>Poaceae</taxon>
        <taxon>PACMAD clade</taxon>
        <taxon>Panicoideae</taxon>
        <taxon>Andropogonodae</taxon>
        <taxon>Paspaleae</taxon>
        <taxon>Paspalinae</taxon>
        <taxon>Paspalum</taxon>
    </lineage>
</organism>
<evidence type="ECO:0000256" key="13">
    <source>
        <dbReference type="ARBA" id="ARBA00022932"/>
    </source>
</evidence>
<dbReference type="Gene3D" id="3.30.420.10">
    <property type="entry name" value="Ribonuclease H-like superfamily/Ribonuclease H"/>
    <property type="match status" value="1"/>
</dbReference>
<evidence type="ECO:0000256" key="7">
    <source>
        <dbReference type="ARBA" id="ARBA00022750"/>
    </source>
</evidence>
<keyword evidence="14" id="KW-0238">DNA-binding</keyword>
<dbReference type="Gene3D" id="1.10.340.70">
    <property type="match status" value="1"/>
</dbReference>
<keyword evidence="19" id="KW-1185">Reference proteome</keyword>
<dbReference type="Gene3D" id="3.10.10.10">
    <property type="entry name" value="HIV Type 1 Reverse Transcriptase, subunit A, domain 1"/>
    <property type="match status" value="1"/>
</dbReference>
<dbReference type="GO" id="GO:0004190">
    <property type="term" value="F:aspartic-type endopeptidase activity"/>
    <property type="evidence" value="ECO:0007669"/>
    <property type="project" value="UniProtKB-KW"/>
</dbReference>
<evidence type="ECO:0000256" key="15">
    <source>
        <dbReference type="ARBA" id="ARBA00023172"/>
    </source>
</evidence>
<keyword evidence="7" id="KW-0064">Aspartyl protease</keyword>
<dbReference type="GO" id="GO:0006310">
    <property type="term" value="P:DNA recombination"/>
    <property type="evidence" value="ECO:0007669"/>
    <property type="project" value="UniProtKB-KW"/>
</dbReference>
<dbReference type="InterPro" id="IPR041373">
    <property type="entry name" value="RT_RNaseH"/>
</dbReference>